<name>A0ABQ5I7V5_9ASTR</name>
<reference evidence="2" key="2">
    <citation type="submission" date="2022-01" db="EMBL/GenBank/DDBJ databases">
        <authorList>
            <person name="Yamashiro T."/>
            <person name="Shiraishi A."/>
            <person name="Satake H."/>
            <person name="Nakayama K."/>
        </authorList>
    </citation>
    <scope>NUCLEOTIDE SEQUENCE</scope>
</reference>
<dbReference type="PANTHER" id="PTHR11439:SF483">
    <property type="entry name" value="PEPTIDE SYNTHASE GLIP-LIKE, PUTATIVE (AFU_ORTHOLOGUE AFUA_3G12920)-RELATED"/>
    <property type="match status" value="1"/>
</dbReference>
<gene>
    <name evidence="2" type="ORF">Tco_1091696</name>
</gene>
<accession>A0ABQ5I7V5</accession>
<dbReference type="Proteomes" id="UP001151760">
    <property type="component" value="Unassembled WGS sequence"/>
</dbReference>
<evidence type="ECO:0000256" key="1">
    <source>
        <dbReference type="SAM" id="Coils"/>
    </source>
</evidence>
<reference evidence="2" key="1">
    <citation type="journal article" date="2022" name="Int. J. Mol. Sci.">
        <title>Draft Genome of Tanacetum Coccineum: Genomic Comparison of Closely Related Tanacetum-Family Plants.</title>
        <authorList>
            <person name="Yamashiro T."/>
            <person name="Shiraishi A."/>
            <person name="Nakayama K."/>
            <person name="Satake H."/>
        </authorList>
    </citation>
    <scope>NUCLEOTIDE SEQUENCE</scope>
</reference>
<dbReference type="CDD" id="cd09272">
    <property type="entry name" value="RNase_HI_RT_Ty1"/>
    <property type="match status" value="1"/>
</dbReference>
<dbReference type="EMBL" id="BQNB010020458">
    <property type="protein sequence ID" value="GJT96178.1"/>
    <property type="molecule type" value="Genomic_DNA"/>
</dbReference>
<comment type="caution">
    <text evidence="2">The sequence shown here is derived from an EMBL/GenBank/DDBJ whole genome shotgun (WGS) entry which is preliminary data.</text>
</comment>
<evidence type="ECO:0000313" key="2">
    <source>
        <dbReference type="EMBL" id="GJT96178.1"/>
    </source>
</evidence>
<evidence type="ECO:0000313" key="3">
    <source>
        <dbReference type="Proteomes" id="UP001151760"/>
    </source>
</evidence>
<proteinExistence type="predicted"/>
<keyword evidence="1" id="KW-0175">Coiled coil</keyword>
<sequence length="492" mass="57610">MVEEPLNMKKKDQVLFDEQEALRLQAQFDEEARIAREKEEANAALIAQWNDIQDKVETDYELAQRLQEEEQEELTIEEKSKLFVQILEARKKHFTAKRAEERRNRPQTKAQQRSFMCTYLKNMDGWKPKDLKNKSFKIIQDLFDKAMKRVNTFVDMETELVEGTEKKEGSKKAEAELDEKVEAKVDDAKEAEELKQCLEIVPDDGDEVTIDATPLSVKIPIIDYKIYQEGKKSFFKIIRAGGKTQMYLTFSKMVKNFDREDFEVLWRIVKARFKKTKPVNYMDTFLHLNLKTMFEHHVEDTFSDADHAGCIDTRKITSGGIQFLGDKLVSWMSKKQDCTAMSSTEAEYVALSVSCAQVMWMRTQLKDYGFNYNKILLYLRLSVSHSNLMQPCATLLYQAHQYSISLYQGTGLLGDDKEWDIALEESTTSATLKEIRILFVQILIYYNVADLKNNQITYIKRGREVVLEREWLDEHFRERKNIRESMCYACEQ</sequence>
<keyword evidence="3" id="KW-1185">Reference proteome</keyword>
<protein>
    <submittedName>
        <fullName evidence="2">Ribonuclease H-like domain-containing protein</fullName>
    </submittedName>
</protein>
<organism evidence="2 3">
    <name type="scientific">Tanacetum coccineum</name>
    <dbReference type="NCBI Taxonomy" id="301880"/>
    <lineage>
        <taxon>Eukaryota</taxon>
        <taxon>Viridiplantae</taxon>
        <taxon>Streptophyta</taxon>
        <taxon>Embryophyta</taxon>
        <taxon>Tracheophyta</taxon>
        <taxon>Spermatophyta</taxon>
        <taxon>Magnoliopsida</taxon>
        <taxon>eudicotyledons</taxon>
        <taxon>Gunneridae</taxon>
        <taxon>Pentapetalae</taxon>
        <taxon>asterids</taxon>
        <taxon>campanulids</taxon>
        <taxon>Asterales</taxon>
        <taxon>Asteraceae</taxon>
        <taxon>Asteroideae</taxon>
        <taxon>Anthemideae</taxon>
        <taxon>Anthemidinae</taxon>
        <taxon>Tanacetum</taxon>
    </lineage>
</organism>
<feature type="coiled-coil region" evidence="1">
    <location>
        <begin position="53"/>
        <end position="104"/>
    </location>
</feature>
<dbReference type="PANTHER" id="PTHR11439">
    <property type="entry name" value="GAG-POL-RELATED RETROTRANSPOSON"/>
    <property type="match status" value="1"/>
</dbReference>